<evidence type="ECO:0000313" key="3">
    <source>
        <dbReference type="Proteomes" id="UP000317169"/>
    </source>
</evidence>
<keyword evidence="1" id="KW-0732">Signal</keyword>
<reference evidence="2 3" key="1">
    <citation type="submission" date="2019-06" db="EMBL/GenBank/DDBJ databases">
        <title>Flavibacter putida gen. nov., sp. nov., a novel marine bacterium of the family Flavobacteriaceae isolated from coastal seawater.</title>
        <authorList>
            <person name="Feng X."/>
        </authorList>
    </citation>
    <scope>NUCLEOTIDE SEQUENCE [LARGE SCALE GENOMIC DNA]</scope>
    <source>
        <strain evidence="2 3">PLHSN227</strain>
    </source>
</reference>
<keyword evidence="3" id="KW-1185">Reference proteome</keyword>
<proteinExistence type="predicted"/>
<dbReference type="Proteomes" id="UP000317169">
    <property type="component" value="Unassembled WGS sequence"/>
</dbReference>
<dbReference type="RefSeq" id="WP_141420340.1">
    <property type="nucleotide sequence ID" value="NZ_VIAR01000001.1"/>
</dbReference>
<sequence length="129" mass="14700">MKRIILLFTIFAFGHLALAQNQTPVIVAKLPLGESVFLQNQYSIKFEKVIQDSRCPTNVDCVWPGEAKILLHLKKDGLLQEKKEIKLAGNNKMHSFSYGNKEIKIYNLAPYPASAAEKEKLAYYLQIDF</sequence>
<name>A0A507ZT83_9FLAO</name>
<evidence type="ECO:0000256" key="1">
    <source>
        <dbReference type="SAM" id="SignalP"/>
    </source>
</evidence>
<organism evidence="2 3">
    <name type="scientific">Haloflavibacter putidus</name>
    <dbReference type="NCBI Taxonomy" id="2576776"/>
    <lineage>
        <taxon>Bacteria</taxon>
        <taxon>Pseudomonadati</taxon>
        <taxon>Bacteroidota</taxon>
        <taxon>Flavobacteriia</taxon>
        <taxon>Flavobacteriales</taxon>
        <taxon>Flavobacteriaceae</taxon>
        <taxon>Haloflavibacter</taxon>
    </lineage>
</organism>
<feature type="chain" id="PRO_5021330974" evidence="1">
    <location>
        <begin position="20"/>
        <end position="129"/>
    </location>
</feature>
<comment type="caution">
    <text evidence="2">The sequence shown here is derived from an EMBL/GenBank/DDBJ whole genome shotgun (WGS) entry which is preliminary data.</text>
</comment>
<protein>
    <submittedName>
        <fullName evidence="2">Uncharacterized protein</fullName>
    </submittedName>
</protein>
<gene>
    <name evidence="2" type="ORF">FKR84_01125</name>
</gene>
<dbReference type="OrthoDB" id="163809at2"/>
<feature type="signal peptide" evidence="1">
    <location>
        <begin position="1"/>
        <end position="19"/>
    </location>
</feature>
<dbReference type="AlphaFoldDB" id="A0A507ZT83"/>
<evidence type="ECO:0000313" key="2">
    <source>
        <dbReference type="EMBL" id="TQD40609.1"/>
    </source>
</evidence>
<accession>A0A507ZT83</accession>
<dbReference type="EMBL" id="VIAR01000001">
    <property type="protein sequence ID" value="TQD40609.1"/>
    <property type="molecule type" value="Genomic_DNA"/>
</dbReference>